<evidence type="ECO:0000256" key="4">
    <source>
        <dbReference type="ARBA" id="ARBA00023136"/>
    </source>
</evidence>
<dbReference type="SUPFAM" id="SSF48452">
    <property type="entry name" value="TPR-like"/>
    <property type="match status" value="1"/>
</dbReference>
<evidence type="ECO:0000256" key="5">
    <source>
        <dbReference type="ARBA" id="ARBA00023237"/>
    </source>
</evidence>
<evidence type="ECO:0000259" key="6">
    <source>
        <dbReference type="Pfam" id="PF07980"/>
    </source>
</evidence>
<dbReference type="Proteomes" id="UP000642938">
    <property type="component" value="Unassembled WGS sequence"/>
</dbReference>
<dbReference type="Gene3D" id="1.25.40.900">
    <property type="match status" value="1"/>
</dbReference>
<keyword evidence="3" id="KW-0732">Signal</keyword>
<comment type="caution">
    <text evidence="8">The sequence shown here is derived from an EMBL/GenBank/DDBJ whole genome shotgun (WGS) entry which is preliminary data.</text>
</comment>
<keyword evidence="5" id="KW-0998">Cell outer membrane</keyword>
<dbReference type="InterPro" id="IPR011990">
    <property type="entry name" value="TPR-like_helical_dom_sf"/>
</dbReference>
<reference evidence="9" key="1">
    <citation type="journal article" date="2019" name="Int. J. Syst. Evol. Microbiol.">
        <title>The Global Catalogue of Microorganisms (GCM) 10K type strain sequencing project: providing services to taxonomists for standard genome sequencing and annotation.</title>
        <authorList>
            <consortium name="The Broad Institute Genomics Platform"/>
            <consortium name="The Broad Institute Genome Sequencing Center for Infectious Disease"/>
            <person name="Wu L."/>
            <person name="Ma J."/>
        </authorList>
    </citation>
    <scope>NUCLEOTIDE SEQUENCE [LARGE SCALE GENOMIC DNA]</scope>
    <source>
        <strain evidence="9">CGMCC 1.15287</strain>
    </source>
</reference>
<feature type="domain" description="RagB/SusD" evidence="6">
    <location>
        <begin position="349"/>
        <end position="443"/>
    </location>
</feature>
<keyword evidence="4" id="KW-0472">Membrane</keyword>
<evidence type="ECO:0000313" key="9">
    <source>
        <dbReference type="Proteomes" id="UP000642938"/>
    </source>
</evidence>
<dbReference type="InterPro" id="IPR033985">
    <property type="entry name" value="SusD-like_N"/>
</dbReference>
<evidence type="ECO:0000256" key="2">
    <source>
        <dbReference type="ARBA" id="ARBA00006275"/>
    </source>
</evidence>
<evidence type="ECO:0000259" key="7">
    <source>
        <dbReference type="Pfam" id="PF14322"/>
    </source>
</evidence>
<dbReference type="Pfam" id="PF14322">
    <property type="entry name" value="SusD-like_3"/>
    <property type="match status" value="1"/>
</dbReference>
<dbReference type="Gene3D" id="2.20.20.130">
    <property type="match status" value="1"/>
</dbReference>
<comment type="similarity">
    <text evidence="2">Belongs to the SusD family.</text>
</comment>
<evidence type="ECO:0000256" key="3">
    <source>
        <dbReference type="ARBA" id="ARBA00022729"/>
    </source>
</evidence>
<name>A0ABQ1XZ00_9SPHI</name>
<comment type="subcellular location">
    <subcellularLocation>
        <location evidence="1">Cell outer membrane</location>
    </subcellularLocation>
</comment>
<evidence type="ECO:0008006" key="10">
    <source>
        <dbReference type="Google" id="ProtNLM"/>
    </source>
</evidence>
<dbReference type="Gene3D" id="1.25.40.390">
    <property type="match status" value="1"/>
</dbReference>
<dbReference type="EMBL" id="BMHZ01000002">
    <property type="protein sequence ID" value="GGH07568.1"/>
    <property type="molecule type" value="Genomic_DNA"/>
</dbReference>
<evidence type="ECO:0000313" key="8">
    <source>
        <dbReference type="EMBL" id="GGH07568.1"/>
    </source>
</evidence>
<proteinExistence type="inferred from homology"/>
<dbReference type="Pfam" id="PF07980">
    <property type="entry name" value="SusD_RagB"/>
    <property type="match status" value="1"/>
</dbReference>
<evidence type="ECO:0000256" key="1">
    <source>
        <dbReference type="ARBA" id="ARBA00004442"/>
    </source>
</evidence>
<feature type="domain" description="SusD-like N-terminal" evidence="7">
    <location>
        <begin position="33"/>
        <end position="220"/>
    </location>
</feature>
<keyword evidence="9" id="KW-1185">Reference proteome</keyword>
<sequence length="478" mass="53840">MLTSKLIIMKRHKKLFISVLFFAGLTLFSCKKWIDVAPKTQIESSRFLSNRQGFVEALTGVYIKMVATNMYGKELSFGFIDVLGSSYTNNGSTAYRTAFSGNYQDQAVMNIITSIYSNTYNAIANINNILEQIDHVDKSIFAAGEYELIKGEALGLRAFLHFDMLRLHTKSYKDGGVNTLGIPYVTTYSGTVTPRSTVKDDITKIIADLNLAEQLLKGELIETGVSSTTVNSTFDARKERFNYYAIKATKARAYLWAQDNVNALKEAEAVIAVAPSRFPFINLSALTAADPNKNRVFTTEHIFGLTAERLQQNITAVLDSSLRTGSLQYMSSTRVNQQYEGIITDIRSQYMIKQVAAQYYYTKLHQPQISRRMPLIKIPEMYYIAAECLSTSNPARAVDYLNIVRRSRGITADLSQTSSTAQILTEIEKEYRKEFPNEGQIFFFHKRQNSNAVIGVSGTNQTLRYVLPLPQQELDFGF</sequence>
<organism evidence="8 9">
    <name type="scientific">Pedobacter zeae</name>
    <dbReference type="NCBI Taxonomy" id="1737356"/>
    <lineage>
        <taxon>Bacteria</taxon>
        <taxon>Pseudomonadati</taxon>
        <taxon>Bacteroidota</taxon>
        <taxon>Sphingobacteriia</taxon>
        <taxon>Sphingobacteriales</taxon>
        <taxon>Sphingobacteriaceae</taxon>
        <taxon>Pedobacter</taxon>
    </lineage>
</organism>
<accession>A0ABQ1XZ00</accession>
<gene>
    <name evidence="8" type="ORF">GCM10007422_24700</name>
</gene>
<dbReference type="PROSITE" id="PS51257">
    <property type="entry name" value="PROKAR_LIPOPROTEIN"/>
    <property type="match status" value="1"/>
</dbReference>
<protein>
    <recommendedName>
        <fullName evidence="10">SusD family protein</fullName>
    </recommendedName>
</protein>
<dbReference type="InterPro" id="IPR012944">
    <property type="entry name" value="SusD_RagB_dom"/>
</dbReference>